<dbReference type="Gene3D" id="3.10.20.70">
    <property type="entry name" value="Glutamine synthetase, N-terminal domain"/>
    <property type="match status" value="1"/>
</dbReference>
<protein>
    <submittedName>
        <fullName evidence="7">Glutamine synthetase</fullName>
    </submittedName>
</protein>
<dbReference type="GO" id="GO:0005524">
    <property type="term" value="F:ATP binding"/>
    <property type="evidence" value="ECO:0007669"/>
    <property type="project" value="UniProtKB-KW"/>
</dbReference>
<proteinExistence type="inferred from homology"/>
<keyword evidence="1" id="KW-0436">Ligase</keyword>
<accession>A0A6S5RSQ5</accession>
<dbReference type="PROSITE" id="PS51987">
    <property type="entry name" value="GS_CATALYTIC"/>
    <property type="match status" value="1"/>
</dbReference>
<dbReference type="Proteomes" id="UP000515591">
    <property type="component" value="Chromosome"/>
</dbReference>
<evidence type="ECO:0000256" key="3">
    <source>
        <dbReference type="ARBA" id="ARBA00022840"/>
    </source>
</evidence>
<dbReference type="GO" id="GO:0006542">
    <property type="term" value="P:glutamine biosynthetic process"/>
    <property type="evidence" value="ECO:0007669"/>
    <property type="project" value="InterPro"/>
</dbReference>
<dbReference type="InterPro" id="IPR014746">
    <property type="entry name" value="Gln_synth/guanido_kin_cat_dom"/>
</dbReference>
<reference evidence="7 8" key="1">
    <citation type="submission" date="2019-12" db="EMBL/GenBank/DDBJ databases">
        <title>complete genome sequences of Pseudomonas otitidis str. WP8-S17-CRE-03 isolated from wastewater treatment plant effluent.</title>
        <authorList>
            <person name="Sekizuka T."/>
            <person name="Itokawa K."/>
            <person name="Yatsu K."/>
            <person name="Inamine Y."/>
            <person name="Kuroda M."/>
        </authorList>
    </citation>
    <scope>NUCLEOTIDE SEQUENCE [LARGE SCALE GENOMIC DNA]</scope>
    <source>
        <strain evidence="7 8">WP8-S17-CRE-03</strain>
    </source>
</reference>
<organism evidence="7 8">
    <name type="scientific">Metapseudomonas otitidis</name>
    <dbReference type="NCBI Taxonomy" id="319939"/>
    <lineage>
        <taxon>Bacteria</taxon>
        <taxon>Pseudomonadati</taxon>
        <taxon>Pseudomonadota</taxon>
        <taxon>Gammaproteobacteria</taxon>
        <taxon>Pseudomonadales</taxon>
        <taxon>Pseudomonadaceae</taxon>
        <taxon>Metapseudomonas</taxon>
    </lineage>
</organism>
<name>A0A6S5RSQ5_9GAMM</name>
<dbReference type="InterPro" id="IPR036651">
    <property type="entry name" value="Gln_synt_N_sf"/>
</dbReference>
<feature type="domain" description="GS catalytic" evidence="6">
    <location>
        <begin position="112"/>
        <end position="446"/>
    </location>
</feature>
<keyword evidence="3" id="KW-0067">ATP-binding</keyword>
<evidence type="ECO:0000313" key="8">
    <source>
        <dbReference type="Proteomes" id="UP000515591"/>
    </source>
</evidence>
<sequence>MSQNNNKPAPMRLTSFVTTDLCGITRGRSLPESDVADQLATGCGWVPANSALTPQDVIAEDNPWGSHGDLRLLPDPSSRVRLETGPDAQAAPLDFIHGDLVTTAGTPWPVCPRTLLREEIARYRQLDLQVTAAFEHEFNLLGLPDERTAAFSLQAQRQAGHFGGWLMSALEQIGAEPEMFLPEYGRNQYEVTCRPTQGVAAADRAVNVREITREIARQLGWRSTFTPLLAPGAVTNGVHLHLSLQRLDGTPVFYDEHTPTHLSALAEHWAAGVLRHLPALCALTAPTAVSYLRLKPHHWSAAYACLGLRNREAALRICPVVELGGKPKAHQFNLEFRPMDATASPHLAMAAVLIAGRLGMQQALPLSAVTDVDPHSLSAAQREELGISALPGSLEEAQCQLLDDIELCAELPPALLQTYAAMKRQELALTRALSEEQLCESYATFY</sequence>
<dbReference type="AlphaFoldDB" id="A0A6S5RSQ5"/>
<gene>
    <name evidence="7" type="ORF">WP8S17C03_48270</name>
</gene>
<comment type="similarity">
    <text evidence="4 5">Belongs to the glutamine synthetase family.</text>
</comment>
<dbReference type="PANTHER" id="PTHR43785:SF12">
    <property type="entry name" value="TYPE-1 GLUTAMINE SYNTHETASE 2"/>
    <property type="match status" value="1"/>
</dbReference>
<dbReference type="EMBL" id="AP022213">
    <property type="protein sequence ID" value="BBT18778.1"/>
    <property type="molecule type" value="Genomic_DNA"/>
</dbReference>
<dbReference type="SUPFAM" id="SSF55931">
    <property type="entry name" value="Glutamine synthetase/guanido kinase"/>
    <property type="match status" value="1"/>
</dbReference>
<evidence type="ECO:0000256" key="1">
    <source>
        <dbReference type="ARBA" id="ARBA00022598"/>
    </source>
</evidence>
<dbReference type="Pfam" id="PF16952">
    <property type="entry name" value="Gln-synt_N_2"/>
    <property type="match status" value="1"/>
</dbReference>
<evidence type="ECO:0000256" key="2">
    <source>
        <dbReference type="ARBA" id="ARBA00022741"/>
    </source>
</evidence>
<dbReference type="GO" id="GO:0004356">
    <property type="term" value="F:glutamine synthetase activity"/>
    <property type="evidence" value="ECO:0007669"/>
    <property type="project" value="InterPro"/>
</dbReference>
<evidence type="ECO:0000259" key="6">
    <source>
        <dbReference type="PROSITE" id="PS51987"/>
    </source>
</evidence>
<dbReference type="InterPro" id="IPR008146">
    <property type="entry name" value="Gln_synth_cat_dom"/>
</dbReference>
<dbReference type="Gene3D" id="3.30.590.10">
    <property type="entry name" value="Glutamine synthetase/guanido kinase, catalytic domain"/>
    <property type="match status" value="1"/>
</dbReference>
<dbReference type="RefSeq" id="WP_182850998.1">
    <property type="nucleotide sequence ID" value="NZ_AP022213.1"/>
</dbReference>
<dbReference type="SMART" id="SM01230">
    <property type="entry name" value="Gln-synt_C"/>
    <property type="match status" value="1"/>
</dbReference>
<dbReference type="InterPro" id="IPR008147">
    <property type="entry name" value="Gln_synt_N"/>
</dbReference>
<dbReference type="PANTHER" id="PTHR43785">
    <property type="entry name" value="GAMMA-GLUTAMYLPUTRESCINE SYNTHETASE"/>
    <property type="match status" value="1"/>
</dbReference>
<evidence type="ECO:0000256" key="5">
    <source>
        <dbReference type="RuleBase" id="RU000384"/>
    </source>
</evidence>
<evidence type="ECO:0000313" key="7">
    <source>
        <dbReference type="EMBL" id="BBT18778.1"/>
    </source>
</evidence>
<keyword evidence="2" id="KW-0547">Nucleotide-binding</keyword>
<dbReference type="Pfam" id="PF00120">
    <property type="entry name" value="Gln-synt_C"/>
    <property type="match status" value="1"/>
</dbReference>
<evidence type="ECO:0000256" key="4">
    <source>
        <dbReference type="PROSITE-ProRule" id="PRU01331"/>
    </source>
</evidence>